<dbReference type="VEuPathDB" id="TriTrypDB:BCY84_00767"/>
<dbReference type="PANTHER" id="PTHR47417:SF1">
    <property type="entry name" value="SMR DOMAIN-CONTAINING PROTEIN YPL199C"/>
    <property type="match status" value="1"/>
</dbReference>
<evidence type="ECO:0000256" key="2">
    <source>
        <dbReference type="SAM" id="Coils"/>
    </source>
</evidence>
<dbReference type="Pfam" id="PF00013">
    <property type="entry name" value="KH_1"/>
    <property type="match status" value="1"/>
</dbReference>
<dbReference type="VEuPathDB" id="TriTrypDB:C3747_49g183"/>
<dbReference type="VEuPathDB" id="TriTrypDB:TcCLB.507895.150"/>
<dbReference type="GO" id="GO:0003723">
    <property type="term" value="F:RNA binding"/>
    <property type="evidence" value="ECO:0007669"/>
    <property type="project" value="UniProtKB-UniRule"/>
</dbReference>
<dbReference type="Pfam" id="PF08590">
    <property type="entry name" value="DUF1771"/>
    <property type="match status" value="1"/>
</dbReference>
<dbReference type="InterPro" id="IPR002625">
    <property type="entry name" value="Smr_dom"/>
</dbReference>
<dbReference type="InterPro" id="IPR004087">
    <property type="entry name" value="KH_dom"/>
</dbReference>
<evidence type="ECO:0000259" key="4">
    <source>
        <dbReference type="PROSITE" id="PS50828"/>
    </source>
</evidence>
<dbReference type="CDD" id="cd02393">
    <property type="entry name" value="KH-I_PNPase"/>
    <property type="match status" value="1"/>
</dbReference>
<gene>
    <name evidence="5" type="ORF">C4B63_208g34</name>
</gene>
<dbReference type="SUPFAM" id="SSF160443">
    <property type="entry name" value="SMR domain-like"/>
    <property type="match status" value="1"/>
</dbReference>
<feature type="region of interest" description="Disordered" evidence="3">
    <location>
        <begin position="245"/>
        <end position="284"/>
    </location>
</feature>
<evidence type="ECO:0000313" key="5">
    <source>
        <dbReference type="EMBL" id="PWU84683.1"/>
    </source>
</evidence>
<dbReference type="PANTHER" id="PTHR47417">
    <property type="entry name" value="SMR DOMAIN-CONTAINING PROTEIN YPL199C"/>
    <property type="match status" value="1"/>
</dbReference>
<dbReference type="InterPro" id="IPR004088">
    <property type="entry name" value="KH_dom_type_1"/>
</dbReference>
<dbReference type="PROSITE" id="PS50084">
    <property type="entry name" value="KH_TYPE_1"/>
    <property type="match status" value="1"/>
</dbReference>
<dbReference type="InterPro" id="IPR013899">
    <property type="entry name" value="DUF1771"/>
</dbReference>
<dbReference type="VEuPathDB" id="TriTrypDB:TcBrA4_0120450"/>
<dbReference type="VEuPathDB" id="TriTrypDB:TcCL_ESM03104"/>
<dbReference type="EMBL" id="PRFA01000208">
    <property type="protein sequence ID" value="PWU84683.1"/>
    <property type="molecule type" value="Genomic_DNA"/>
</dbReference>
<organism evidence="5 6">
    <name type="scientific">Trypanosoma cruzi</name>
    <dbReference type="NCBI Taxonomy" id="5693"/>
    <lineage>
        <taxon>Eukaryota</taxon>
        <taxon>Discoba</taxon>
        <taxon>Euglenozoa</taxon>
        <taxon>Kinetoplastea</taxon>
        <taxon>Metakinetoplastina</taxon>
        <taxon>Trypanosomatida</taxon>
        <taxon>Trypanosomatidae</taxon>
        <taxon>Trypanosoma</taxon>
        <taxon>Schizotrypanum</taxon>
    </lineage>
</organism>
<dbReference type="VEuPathDB" id="TriTrypDB:TCSYLVIO_002786"/>
<dbReference type="SMART" id="SM00322">
    <property type="entry name" value="KH"/>
    <property type="match status" value="1"/>
</dbReference>
<dbReference type="VEuPathDB" id="TriTrypDB:ECC02_006781"/>
<dbReference type="InterPro" id="IPR053020">
    <property type="entry name" value="Smr_domain_protein"/>
</dbReference>
<evidence type="ECO:0000256" key="1">
    <source>
        <dbReference type="PROSITE-ProRule" id="PRU00117"/>
    </source>
</evidence>
<keyword evidence="1" id="KW-0694">RNA-binding</keyword>
<dbReference type="VEuPathDB" id="TriTrypDB:Tc_MARK_1543"/>
<evidence type="ECO:0000256" key="3">
    <source>
        <dbReference type="SAM" id="MobiDB-lite"/>
    </source>
</evidence>
<dbReference type="VEuPathDB" id="TriTrypDB:TcG_04478"/>
<dbReference type="SMART" id="SM00463">
    <property type="entry name" value="SMR"/>
    <property type="match status" value="1"/>
</dbReference>
<feature type="domain" description="Smr" evidence="4">
    <location>
        <begin position="149"/>
        <end position="230"/>
    </location>
</feature>
<dbReference type="VEuPathDB" id="TriTrypDB:C4B63_208g34"/>
<feature type="coiled-coil region" evidence="2">
    <location>
        <begin position="109"/>
        <end position="140"/>
    </location>
</feature>
<dbReference type="Gene3D" id="3.30.1370.110">
    <property type="match status" value="1"/>
</dbReference>
<dbReference type="AlphaFoldDB" id="A0A2V2UQW5"/>
<sequence>MERVVQITQVQVGHVVGRGGATIKELQSTTGASVEIIDGPSVRITGDSEEKLLAALERVQAIVACQENPEYEGPVGAKLRREADALGARRSKLFDEATARRNEGDAQAAHKLVEEAKEVGRQMEEKNKEAAAAIAHYNNEGKGKGDDYFDMHGLRKEEAMTMLQFRVQRLRAKPSGTVTEFELITGAGHHSAPGKKQLLKAATVAYLQGEGIPFTEVSAGSLMATIIGTGEAAVAAPTATAVAADTAARRNEKKAAASASASKPQQKTEKRKEKGKCGGLCTVM</sequence>
<dbReference type="InterPro" id="IPR036612">
    <property type="entry name" value="KH_dom_type_1_sf"/>
</dbReference>
<reference evidence="5 6" key="1">
    <citation type="journal article" date="2018" name="Microb. Genom.">
        <title>Expanding an expanded genome: long-read sequencing of Trypanosoma cruzi.</title>
        <authorList>
            <person name="Berna L."/>
            <person name="Rodriguez M."/>
            <person name="Chiribao M.L."/>
            <person name="Parodi-Talice A."/>
            <person name="Pita S."/>
            <person name="Rijo G."/>
            <person name="Alvarez-Valin F."/>
            <person name="Robello C."/>
        </authorList>
    </citation>
    <scope>NUCLEOTIDE SEQUENCE [LARGE SCALE GENOMIC DNA]</scope>
    <source>
        <strain evidence="5 6">Dm28c</strain>
    </source>
</reference>
<dbReference type="VEuPathDB" id="TriTrypDB:TcCLB.510595.20"/>
<dbReference type="VEuPathDB" id="TriTrypDB:TcYC6_0104090"/>
<dbReference type="VEuPathDB" id="TriTrypDB:TCDM_08559"/>
<dbReference type="SMART" id="SM01162">
    <property type="entry name" value="DUF1771"/>
    <property type="match status" value="1"/>
</dbReference>
<dbReference type="Gene3D" id="3.30.1370.10">
    <property type="entry name" value="K Homology domain, type 1"/>
    <property type="match status" value="1"/>
</dbReference>
<comment type="caution">
    <text evidence="5">The sequence shown here is derived from an EMBL/GenBank/DDBJ whole genome shotgun (WGS) entry which is preliminary data.</text>
</comment>
<keyword evidence="2" id="KW-0175">Coiled coil</keyword>
<proteinExistence type="predicted"/>
<accession>A0A2V2UQW5</accession>
<dbReference type="InterPro" id="IPR036063">
    <property type="entry name" value="Smr_dom_sf"/>
</dbReference>
<evidence type="ECO:0000313" key="6">
    <source>
        <dbReference type="Proteomes" id="UP000246121"/>
    </source>
</evidence>
<feature type="compositionally biased region" description="Basic and acidic residues" evidence="3">
    <location>
        <begin position="266"/>
        <end position="276"/>
    </location>
</feature>
<protein>
    <recommendedName>
        <fullName evidence="4">Smr domain-containing protein</fullName>
    </recommendedName>
</protein>
<dbReference type="PROSITE" id="PS50828">
    <property type="entry name" value="SMR"/>
    <property type="match status" value="1"/>
</dbReference>
<dbReference type="SUPFAM" id="SSF54791">
    <property type="entry name" value="Eukaryotic type KH-domain (KH-domain type I)"/>
    <property type="match status" value="1"/>
</dbReference>
<dbReference type="Proteomes" id="UP000246121">
    <property type="component" value="Unassembled WGS sequence"/>
</dbReference>
<name>A0A2V2UQW5_TRYCR</name>